<dbReference type="GO" id="GO:0004315">
    <property type="term" value="F:3-oxoacyl-[acyl-carrier-protein] synthase activity"/>
    <property type="evidence" value="ECO:0007669"/>
    <property type="project" value="InterPro"/>
</dbReference>
<dbReference type="InterPro" id="IPR030918">
    <property type="entry name" value="PT_fungal_PKS"/>
</dbReference>
<keyword evidence="2" id="KW-0597">Phosphoprotein</keyword>
<dbReference type="SMART" id="SM00827">
    <property type="entry name" value="PKS_AT"/>
    <property type="match status" value="1"/>
</dbReference>
<evidence type="ECO:0000256" key="1">
    <source>
        <dbReference type="ARBA" id="ARBA00022450"/>
    </source>
</evidence>
<dbReference type="Pfam" id="PF02801">
    <property type="entry name" value="Ketoacyl-synt_C"/>
    <property type="match status" value="1"/>
</dbReference>
<dbReference type="PANTHER" id="PTHR43775">
    <property type="entry name" value="FATTY ACID SYNTHASE"/>
    <property type="match status" value="1"/>
</dbReference>
<feature type="compositionally biased region" description="Low complexity" evidence="6">
    <location>
        <begin position="1606"/>
        <end position="1616"/>
    </location>
</feature>
<dbReference type="Gene3D" id="3.10.129.110">
    <property type="entry name" value="Polyketide synthase dehydratase"/>
    <property type="match status" value="1"/>
</dbReference>
<keyword evidence="3" id="KW-0808">Transferase</keyword>
<dbReference type="Pfam" id="PF00550">
    <property type="entry name" value="PP-binding"/>
    <property type="match status" value="2"/>
</dbReference>
<dbReference type="InterPro" id="IPR016035">
    <property type="entry name" value="Acyl_Trfase/lysoPLipase"/>
</dbReference>
<dbReference type="Gene3D" id="1.10.1200.10">
    <property type="entry name" value="ACP-like"/>
    <property type="match status" value="2"/>
</dbReference>
<dbReference type="FunFam" id="3.40.366.10:FF:000002">
    <property type="entry name" value="Probable polyketide synthase 2"/>
    <property type="match status" value="1"/>
</dbReference>
<dbReference type="InterPro" id="IPR020806">
    <property type="entry name" value="PKS_PP-bd"/>
</dbReference>
<dbReference type="PROSITE" id="PS00606">
    <property type="entry name" value="KS3_1"/>
    <property type="match status" value="1"/>
</dbReference>
<dbReference type="Pfam" id="PF00109">
    <property type="entry name" value="ketoacyl-synt"/>
    <property type="match status" value="1"/>
</dbReference>
<dbReference type="InterPro" id="IPR020841">
    <property type="entry name" value="PKS_Beta-ketoAc_synthase_dom"/>
</dbReference>
<dbReference type="SMART" id="SM00823">
    <property type="entry name" value="PKS_PP"/>
    <property type="match status" value="2"/>
</dbReference>
<evidence type="ECO:0000313" key="11">
    <source>
        <dbReference type="Proteomes" id="UP001149074"/>
    </source>
</evidence>
<feature type="active site" description="Proton acceptor; for dehydratase activity" evidence="5">
    <location>
        <position position="1326"/>
    </location>
</feature>
<dbReference type="FunFam" id="3.40.47.10:FF:000031">
    <property type="entry name" value="Sterigmatocystin biosynthesis polyketide synthase"/>
    <property type="match status" value="1"/>
</dbReference>
<dbReference type="InterPro" id="IPR050091">
    <property type="entry name" value="PKS_NRPS_Biosynth_Enz"/>
</dbReference>
<organism evidence="10 11">
    <name type="scientific">Penicillium argentinense</name>
    <dbReference type="NCBI Taxonomy" id="1131581"/>
    <lineage>
        <taxon>Eukaryota</taxon>
        <taxon>Fungi</taxon>
        <taxon>Dikarya</taxon>
        <taxon>Ascomycota</taxon>
        <taxon>Pezizomycotina</taxon>
        <taxon>Eurotiomycetes</taxon>
        <taxon>Eurotiomycetidae</taxon>
        <taxon>Eurotiales</taxon>
        <taxon>Aspergillaceae</taxon>
        <taxon>Penicillium</taxon>
    </lineage>
</organism>
<dbReference type="GO" id="GO:0017000">
    <property type="term" value="P:antibiotic biosynthetic process"/>
    <property type="evidence" value="ECO:0007669"/>
    <property type="project" value="UniProtKB-ARBA"/>
</dbReference>
<dbReference type="SUPFAM" id="SSF55048">
    <property type="entry name" value="Probable ACP-binding domain of malonyl-CoA ACP transacylase"/>
    <property type="match status" value="1"/>
</dbReference>
<evidence type="ECO:0000259" key="8">
    <source>
        <dbReference type="PROSITE" id="PS52004"/>
    </source>
</evidence>
<dbReference type="SUPFAM" id="SSF52151">
    <property type="entry name" value="FabD/lysophospholipase-like"/>
    <property type="match status" value="1"/>
</dbReference>
<dbReference type="CDD" id="cd00833">
    <property type="entry name" value="PKS"/>
    <property type="match status" value="1"/>
</dbReference>
<feature type="region of interest" description="C-terminal hotdog fold" evidence="5">
    <location>
        <begin position="1453"/>
        <end position="1598"/>
    </location>
</feature>
<dbReference type="FunFam" id="3.40.50.1820:FF:000116">
    <property type="entry name" value="Sterigmatocystin biosynthesis polyketide synthase"/>
    <property type="match status" value="1"/>
</dbReference>
<dbReference type="SMART" id="SM00825">
    <property type="entry name" value="PKS_KS"/>
    <property type="match status" value="1"/>
</dbReference>
<name>A0A9W9FGG3_9EURO</name>
<dbReference type="InterPro" id="IPR016039">
    <property type="entry name" value="Thiolase-like"/>
</dbReference>
<evidence type="ECO:0000259" key="7">
    <source>
        <dbReference type="PROSITE" id="PS50075"/>
    </source>
</evidence>
<feature type="domain" description="PKS/mFAS DH" evidence="9">
    <location>
        <begin position="1294"/>
        <end position="1598"/>
    </location>
</feature>
<dbReference type="GO" id="GO:0005737">
    <property type="term" value="C:cytoplasm"/>
    <property type="evidence" value="ECO:0007669"/>
    <property type="project" value="TreeGrafter"/>
</dbReference>
<evidence type="ECO:0000256" key="2">
    <source>
        <dbReference type="ARBA" id="ARBA00022553"/>
    </source>
</evidence>
<keyword evidence="11" id="KW-1185">Reference proteome</keyword>
<dbReference type="InterPro" id="IPR049900">
    <property type="entry name" value="PKS_mFAS_DH"/>
</dbReference>
<feature type="compositionally biased region" description="Low complexity" evidence="6">
    <location>
        <begin position="1729"/>
        <end position="1746"/>
    </location>
</feature>
<dbReference type="NCBIfam" id="TIGR04532">
    <property type="entry name" value="PT_fungal_PKS"/>
    <property type="match status" value="1"/>
</dbReference>
<dbReference type="Pfam" id="PF16073">
    <property type="entry name" value="SAT"/>
    <property type="match status" value="1"/>
</dbReference>
<dbReference type="SUPFAM" id="SSF47336">
    <property type="entry name" value="ACP-like"/>
    <property type="match status" value="2"/>
</dbReference>
<accession>A0A9W9FGG3</accession>
<dbReference type="InterPro" id="IPR001031">
    <property type="entry name" value="Thioesterase"/>
</dbReference>
<reference evidence="10" key="1">
    <citation type="submission" date="2022-11" db="EMBL/GenBank/DDBJ databases">
        <authorList>
            <person name="Petersen C."/>
        </authorList>
    </citation>
    <scope>NUCLEOTIDE SEQUENCE</scope>
    <source>
        <strain evidence="10">IBT 30761</strain>
    </source>
</reference>
<comment type="caution">
    <text evidence="10">The sequence shown here is derived from an EMBL/GenBank/DDBJ whole genome shotgun (WGS) entry which is preliminary data.</text>
</comment>
<sequence length="2138" mass="233590">MEGPSRVYLFGDQTANFDSGLRRLLQAKNDSLLSAFFQKSYYALRKEISQLPPSQRQMFPRFTSIVDLLARYRESGPSAALESALTTIYQLGCFIHYYGDLGHAYPSGYDSCIIGLCTGQLAAAAVSSSQTIGELMLAGVETVVLALRLGMCVSKVRGLVEASESPSPSWSVLVSGIKEQDAQNLIQAFGQTKALPRVSLPYISAVSRNGLTISGPPRSLGQFIDSCLSKDQKPVRVPIHGPYHASHLYDARDINRILESWPKERFDAYVPHIPIFSSETGEPVQAQNLEQLLRISLEEVLLRQLCWDKVIEACSSALDATAAKCTLLPISSTATQSLYTSLKKAGISNLEIDSEIGNVQKNTEGVNQTGRAEQSKIAIIGLSGRFPEAQDTEAFWDLLYKGLDVHREVPADRWDVKAHVDMEGNTRNTSKVQYGCWINEPGSFDPRFFNMSPREALQADPAQRLALLTAYEAFEMAGFIPDSTPSTQKNRVGVFYGMTSDDYREINSGQDIDTYFIPGGNRAFTPGRINYYFKFSGPSVSVDTACSSSLAAIHVACNSLWRNDCDSAVAGGVNVLTNPDNHAGLDRGHFLSRTGNCNTFDDGADGYCRADGIGSIVLKRLEDAYLDNDPIYGIISGAYTNHSAEAVSITRPHVGAQSFIFDKLLNEANIEPKEVSYIEMHGTGTQAGDAVEMQSVLDVFAPDYRRGPTQSLHLGSAKANIGHGESASGVSALVKVLMMMRKNMIPPHCGIKTKINHNFPTDLAQRNVHIAMEPTPWNRPAGGARKTFVNNFSAAGGNTALLVEDAPIREREGEDPRAVHPVLVSARSQSALKSNVAAMAQYIDTNKNLFNVNEADLLANLSYTTTARRIHHPFRAFAVGSTLEEIKNGLNSSVGRESITPVPTTAPGVGFIFTGQGAQYTGMGSQLYENSSEFRSHIEHLDRISQSQGYPSIVPLIDGSIPIEDLGPVVTQLGTTCVQMALTKFWISLGVIPTFVLGHSLGEYAALNAAGVLTTSDTIYLAGRRAQLLTEQCQMGTHAMLAVKSSVAQVKQFLDDDAAEVACINAPSETVISGASEKIDQLADKLANEGFKATKLKVPFAFHSAQVDPILKSLAEVAKDITFHEPAIPFVSALLGDVIKEANPDLLAPSYLTRHCRETVNFLAALEATRHAKLMNDKTLWVEIGSHPVCSGMVKSTFGPQAPTVPSLRRQEDTWKVLSNSLSSLYMAGVDLRWKEYHQDFSATHEVLPLPAYKWDLKNYWIPYTNNFCLLKGAPAKPAAEVASASTFLTSSAQKILETSGDEKTATVVIENDISEPELNRVIQGHKVNGAALCPSSLYADIAQTLGEYLVEKYKPEWKERGFDVCNVVVPKPMIAKGGQQLFRVSATANWAKENAEIQVWSVTAEGKKIMDHATCTVKYFDTSAAELEWKRSTYLIKRSIEHLKESTETGEAHRMKRGMVYKLFASLVDYDDNFKSIQEVILDSDQHEATALVKFQAPPGNFHRNPFWIDSIGHLSGFIMNASDVTDSKNQVFVNHGWDSMRCLKKFDPSVTYRTYVRMQPWKDSIWAGDVYLFEEDNIVAVYGGVKFQALARKILDTVLPPTSAKPAARPAAKAKPAHIDVQKSKATPAKKSSTPKSTGPSITTSALAILAEEVGLSASDMTDDLNFADYGVDSLLSLTVTGRYREEMNLDLESSVFVDQPTIKDFKQLLASMGPAESSTDGSGSEPDISSAASSTDISSPNSSGLPTPANEKNMTLEQNDSMKQICEILAEEIGVEPHELQGDANLGEMGLDSLMSLTVLGKIRETLDLDLSGEFFIENQTIDEVEVALDLKPKVMAPEQVKKPEQIQVQAPKATSSTAIQHPSATSILLQGNPKTATQKLFLFPDGSGSATSYATIPGISPQVCVYGLNCPYMRNPENLKFSLDELTHPYVAEIRRRQPHGPYNFGGWSAGGICAYDAARHLIFEEGERVERLLLLDSPFPIGLEKLPRRLYRFFDTIGLFGEGKTPPPSWLLPHFLAFIDSLDAYKAVPLPFNDSQHAEKIPKTFMVWAKDGVCSGPNDPRPAPAEDGSPDPREMLWLLNNRTDLGPNGWDTLVGSKNVGGITVMEGANHFTMTRGEKAKELAAFIAGAMNTA</sequence>
<dbReference type="SUPFAM" id="SSF53901">
    <property type="entry name" value="Thiolase-like"/>
    <property type="match status" value="1"/>
</dbReference>
<dbReference type="InterPro" id="IPR016036">
    <property type="entry name" value="Malonyl_transacylase_ACP-bd"/>
</dbReference>
<dbReference type="InterPro" id="IPR009081">
    <property type="entry name" value="PP-bd_ACP"/>
</dbReference>
<keyword evidence="4" id="KW-0677">Repeat</keyword>
<feature type="domain" description="Carrier" evidence="7">
    <location>
        <begin position="1759"/>
        <end position="1836"/>
    </location>
</feature>
<dbReference type="InterPro" id="IPR018201">
    <property type="entry name" value="Ketoacyl_synth_AS"/>
</dbReference>
<dbReference type="Gene3D" id="3.40.47.10">
    <property type="match status" value="1"/>
</dbReference>
<dbReference type="InterPro" id="IPR014030">
    <property type="entry name" value="Ketoacyl_synth_N"/>
</dbReference>
<protein>
    <submittedName>
        <fullName evidence="10">Uncharacterized protein</fullName>
    </submittedName>
</protein>
<gene>
    <name evidence="10" type="ORF">N7532_006641</name>
</gene>
<evidence type="ECO:0000256" key="5">
    <source>
        <dbReference type="PROSITE-ProRule" id="PRU01363"/>
    </source>
</evidence>
<feature type="domain" description="Ketosynthase family 3 (KS3)" evidence="8">
    <location>
        <begin position="374"/>
        <end position="805"/>
    </location>
</feature>
<dbReference type="GO" id="GO:0030639">
    <property type="term" value="P:polyketide biosynthetic process"/>
    <property type="evidence" value="ECO:0007669"/>
    <property type="project" value="UniProtKB-ARBA"/>
</dbReference>
<dbReference type="OrthoDB" id="329835at2759"/>
<dbReference type="InterPro" id="IPR036736">
    <property type="entry name" value="ACP-like_sf"/>
</dbReference>
<dbReference type="FunFam" id="3.10.129.110:FF:000001">
    <property type="entry name" value="Sterigmatocystin biosynthesis polyketide synthase"/>
    <property type="match status" value="1"/>
</dbReference>
<dbReference type="InterPro" id="IPR042104">
    <property type="entry name" value="PKS_dehydratase_sf"/>
</dbReference>
<dbReference type="Gene3D" id="3.40.50.1820">
    <property type="entry name" value="alpha/beta hydrolase"/>
    <property type="match status" value="1"/>
</dbReference>
<reference evidence="10" key="2">
    <citation type="journal article" date="2023" name="IMA Fungus">
        <title>Comparative genomic study of the Penicillium genus elucidates a diverse pangenome and 15 lateral gene transfer events.</title>
        <authorList>
            <person name="Petersen C."/>
            <person name="Sorensen T."/>
            <person name="Nielsen M.R."/>
            <person name="Sondergaard T.E."/>
            <person name="Sorensen J.L."/>
            <person name="Fitzpatrick D.A."/>
            <person name="Frisvad J.C."/>
            <person name="Nielsen K.L."/>
        </authorList>
    </citation>
    <scope>NUCLEOTIDE SEQUENCE</scope>
    <source>
        <strain evidence="10">IBT 30761</strain>
    </source>
</reference>
<evidence type="ECO:0000256" key="3">
    <source>
        <dbReference type="ARBA" id="ARBA00022679"/>
    </source>
</evidence>
<dbReference type="Proteomes" id="UP001149074">
    <property type="component" value="Unassembled WGS sequence"/>
</dbReference>
<dbReference type="InterPro" id="IPR014031">
    <property type="entry name" value="Ketoacyl_synth_C"/>
</dbReference>
<dbReference type="Gene3D" id="3.40.366.10">
    <property type="entry name" value="Malonyl-Coenzyme A Acyl Carrier Protein, domain 2"/>
    <property type="match status" value="2"/>
</dbReference>
<dbReference type="InterPro" id="IPR006162">
    <property type="entry name" value="Ppantetheine_attach_site"/>
</dbReference>
<proteinExistence type="predicted"/>
<dbReference type="GO" id="GO:0004312">
    <property type="term" value="F:fatty acid synthase activity"/>
    <property type="evidence" value="ECO:0007669"/>
    <property type="project" value="TreeGrafter"/>
</dbReference>
<dbReference type="FunFam" id="1.10.1200.10:FF:000011">
    <property type="entry name" value="Sterigmatocystin biosynthesis polyketide synthase"/>
    <property type="match status" value="2"/>
</dbReference>
<dbReference type="GeneID" id="81358114"/>
<dbReference type="InterPro" id="IPR014043">
    <property type="entry name" value="Acyl_transferase_dom"/>
</dbReference>
<dbReference type="GO" id="GO:0006633">
    <property type="term" value="P:fatty acid biosynthetic process"/>
    <property type="evidence" value="ECO:0007669"/>
    <property type="project" value="InterPro"/>
</dbReference>
<feature type="active site" description="Proton donor; for dehydratase activity" evidence="5">
    <location>
        <position position="1511"/>
    </location>
</feature>
<dbReference type="PROSITE" id="PS52019">
    <property type="entry name" value="PKS_MFAS_DH"/>
    <property type="match status" value="1"/>
</dbReference>
<feature type="region of interest" description="Disordered" evidence="6">
    <location>
        <begin position="1606"/>
        <end position="1643"/>
    </location>
</feature>
<evidence type="ECO:0000259" key="9">
    <source>
        <dbReference type="PROSITE" id="PS52019"/>
    </source>
</evidence>
<dbReference type="Gene3D" id="3.30.70.3290">
    <property type="match status" value="1"/>
</dbReference>
<feature type="region of interest" description="Disordered" evidence="6">
    <location>
        <begin position="1715"/>
        <end position="1755"/>
    </location>
</feature>
<dbReference type="InterPro" id="IPR029058">
    <property type="entry name" value="AB_hydrolase_fold"/>
</dbReference>
<feature type="domain" description="Carrier" evidence="7">
    <location>
        <begin position="1642"/>
        <end position="1716"/>
    </location>
</feature>
<dbReference type="Pfam" id="PF00698">
    <property type="entry name" value="Acyl_transf_1"/>
    <property type="match status" value="1"/>
</dbReference>
<dbReference type="PANTHER" id="PTHR43775:SF45">
    <property type="entry name" value="CONIDIAL PIGMENT POLYKETIDE SYNTHASE ALB1"/>
    <property type="match status" value="1"/>
</dbReference>
<dbReference type="PROSITE" id="PS52004">
    <property type="entry name" value="KS3_2"/>
    <property type="match status" value="1"/>
</dbReference>
<dbReference type="PROSITE" id="PS50075">
    <property type="entry name" value="CARRIER"/>
    <property type="match status" value="2"/>
</dbReference>
<evidence type="ECO:0000256" key="4">
    <source>
        <dbReference type="ARBA" id="ARBA00022737"/>
    </source>
</evidence>
<dbReference type="GO" id="GO:0031177">
    <property type="term" value="F:phosphopantetheine binding"/>
    <property type="evidence" value="ECO:0007669"/>
    <property type="project" value="InterPro"/>
</dbReference>
<dbReference type="PROSITE" id="PS00012">
    <property type="entry name" value="PHOSPHOPANTETHEINE"/>
    <property type="match status" value="1"/>
</dbReference>
<dbReference type="RefSeq" id="XP_056475294.1">
    <property type="nucleotide sequence ID" value="XM_056619135.1"/>
</dbReference>
<keyword evidence="1" id="KW-0596">Phosphopantetheine</keyword>
<dbReference type="InterPro" id="IPR001227">
    <property type="entry name" value="Ac_transferase_dom_sf"/>
</dbReference>
<dbReference type="GO" id="GO:0005886">
    <property type="term" value="C:plasma membrane"/>
    <property type="evidence" value="ECO:0007669"/>
    <property type="project" value="TreeGrafter"/>
</dbReference>
<dbReference type="SUPFAM" id="SSF53474">
    <property type="entry name" value="alpha/beta-Hydrolases"/>
    <property type="match status" value="1"/>
</dbReference>
<dbReference type="Pfam" id="PF00975">
    <property type="entry name" value="Thioesterase"/>
    <property type="match status" value="1"/>
</dbReference>
<evidence type="ECO:0000256" key="6">
    <source>
        <dbReference type="SAM" id="MobiDB-lite"/>
    </source>
</evidence>
<dbReference type="EMBL" id="JAPQKI010000005">
    <property type="protein sequence ID" value="KAJ5099640.1"/>
    <property type="molecule type" value="Genomic_DNA"/>
</dbReference>
<dbReference type="InterPro" id="IPR032088">
    <property type="entry name" value="SAT"/>
</dbReference>
<feature type="region of interest" description="N-terminal hotdog fold" evidence="5">
    <location>
        <begin position="1294"/>
        <end position="1425"/>
    </location>
</feature>
<feature type="compositionally biased region" description="Low complexity" evidence="6">
    <location>
        <begin position="1626"/>
        <end position="1643"/>
    </location>
</feature>
<evidence type="ECO:0000313" key="10">
    <source>
        <dbReference type="EMBL" id="KAJ5099640.1"/>
    </source>
</evidence>